<dbReference type="InterPro" id="IPR013663">
    <property type="entry name" value="Helicase_SWF/SNF/SWI_bac"/>
</dbReference>
<evidence type="ECO:0000313" key="8">
    <source>
        <dbReference type="Proteomes" id="UP000503441"/>
    </source>
</evidence>
<accession>A0ABX6JZ09</accession>
<evidence type="ECO:0000313" key="7">
    <source>
        <dbReference type="EMBL" id="QIM19541.1"/>
    </source>
</evidence>
<feature type="domain" description="Helicase ATP-binding" evidence="5">
    <location>
        <begin position="708"/>
        <end position="892"/>
    </location>
</feature>
<dbReference type="Proteomes" id="UP000503441">
    <property type="component" value="Chromosome"/>
</dbReference>
<dbReference type="InterPro" id="IPR014001">
    <property type="entry name" value="Helicase_ATP-bd"/>
</dbReference>
<feature type="domain" description="Helicase C-terminal" evidence="6">
    <location>
        <begin position="1016"/>
        <end position="1174"/>
    </location>
</feature>
<evidence type="ECO:0000256" key="2">
    <source>
        <dbReference type="PROSITE-ProRule" id="PRU00325"/>
    </source>
</evidence>
<dbReference type="PROSITE" id="PS51192">
    <property type="entry name" value="HELICASE_ATP_BIND_1"/>
    <property type="match status" value="1"/>
</dbReference>
<evidence type="ECO:0000256" key="1">
    <source>
        <dbReference type="ARBA" id="ARBA00022801"/>
    </source>
</evidence>
<keyword evidence="7" id="KW-0547">Nucleotide-binding</keyword>
<dbReference type="EMBL" id="CP049933">
    <property type="protein sequence ID" value="QIM19541.1"/>
    <property type="molecule type" value="Genomic_DNA"/>
</dbReference>
<dbReference type="PANTHER" id="PTHR10799">
    <property type="entry name" value="SNF2/RAD54 HELICASE FAMILY"/>
    <property type="match status" value="1"/>
</dbReference>
<dbReference type="InterPro" id="IPR049730">
    <property type="entry name" value="SNF2/RAD54-like_C"/>
</dbReference>
<feature type="domain" description="SWIM-type" evidence="4">
    <location>
        <begin position="52"/>
        <end position="92"/>
    </location>
</feature>
<evidence type="ECO:0000259" key="4">
    <source>
        <dbReference type="PROSITE" id="PS50966"/>
    </source>
</evidence>
<organism evidence="7 8">
    <name type="scientific">Leucobacter coleopterorum</name>
    <dbReference type="NCBI Taxonomy" id="2714933"/>
    <lineage>
        <taxon>Bacteria</taxon>
        <taxon>Bacillati</taxon>
        <taxon>Actinomycetota</taxon>
        <taxon>Actinomycetes</taxon>
        <taxon>Micrococcales</taxon>
        <taxon>Microbacteriaceae</taxon>
        <taxon>Leucobacter</taxon>
    </lineage>
</organism>
<keyword evidence="1" id="KW-0378">Hydrolase</keyword>
<dbReference type="InterPro" id="IPR000330">
    <property type="entry name" value="SNF2_N"/>
</dbReference>
<dbReference type="SMART" id="SM00490">
    <property type="entry name" value="HELICc"/>
    <property type="match status" value="1"/>
</dbReference>
<dbReference type="InterPro" id="IPR038718">
    <property type="entry name" value="SNF2-like_sf"/>
</dbReference>
<keyword evidence="2" id="KW-0863">Zinc-finger</keyword>
<keyword evidence="8" id="KW-1185">Reference proteome</keyword>
<dbReference type="InterPro" id="IPR007527">
    <property type="entry name" value="Znf_SWIM"/>
</dbReference>
<dbReference type="GO" id="GO:0004386">
    <property type="term" value="F:helicase activity"/>
    <property type="evidence" value="ECO:0007669"/>
    <property type="project" value="UniProtKB-KW"/>
</dbReference>
<dbReference type="PROSITE" id="PS50966">
    <property type="entry name" value="ZF_SWIM"/>
    <property type="match status" value="1"/>
</dbReference>
<dbReference type="RefSeq" id="WP_166331783.1">
    <property type="nucleotide sequence ID" value="NZ_CP049933.1"/>
</dbReference>
<evidence type="ECO:0000259" key="6">
    <source>
        <dbReference type="PROSITE" id="PS51194"/>
    </source>
</evidence>
<dbReference type="SUPFAM" id="SSF52540">
    <property type="entry name" value="P-loop containing nucleoside triphosphate hydrolases"/>
    <property type="match status" value="2"/>
</dbReference>
<reference evidence="7 8" key="1">
    <citation type="submission" date="2020-03" db="EMBL/GenBank/DDBJ databases">
        <title>Leucobacter sp. nov., isolated from beetles.</title>
        <authorList>
            <person name="Hyun D.-W."/>
            <person name="Bae J.-W."/>
        </authorList>
    </citation>
    <scope>NUCLEOTIDE SEQUENCE [LARGE SCALE GENOMIC DNA]</scope>
    <source>
        <strain evidence="7 8">HDW9A</strain>
    </source>
</reference>
<keyword evidence="2" id="KW-0862">Zinc</keyword>
<feature type="region of interest" description="Disordered" evidence="3">
    <location>
        <begin position="133"/>
        <end position="152"/>
    </location>
</feature>
<gene>
    <name evidence="7" type="ORF">G7066_14895</name>
</gene>
<dbReference type="Gene3D" id="3.40.50.300">
    <property type="entry name" value="P-loop containing nucleotide triphosphate hydrolases"/>
    <property type="match status" value="1"/>
</dbReference>
<evidence type="ECO:0000259" key="5">
    <source>
        <dbReference type="PROSITE" id="PS51192"/>
    </source>
</evidence>
<dbReference type="Pfam" id="PF00176">
    <property type="entry name" value="SNF2-rel_dom"/>
    <property type="match status" value="1"/>
</dbReference>
<protein>
    <submittedName>
        <fullName evidence="7">DEAD/DEAH box helicase</fullName>
    </submittedName>
</protein>
<keyword evidence="7" id="KW-0067">ATP-binding</keyword>
<sequence>MFSVSTVVALVGTKAFEKGRVLQRQNKVGQPTVSKAGNAVTSRVAGTLPRPYTTVVTFALTDAGWQRPLMTMCSCPVAGNCKHGAAVLLQILHDRQGAQAASMPNNALTHWQEHRQTQQAQQPLLLFGQDMAPHRHSSASSQLARSTPAEPTLPPWERLLSPIAQATNSDSTDSAHHTALAVQFELLDPKQHPIPRRRTRTGKRSASPYRLGMRPVLRADSGNWVRTGVNWARIYGDEFATTADETQLAWFRSIDQLAKASDPDTYYSTDANWIMLDTLDSPLLWPFLEQGAQLAIPTLNSKKGAPPVAIEHTRATVNINAVAGPRGLKLQPHVTLGDTTLPREQVGYLGSPAHGIFVWQGSGDNLKNYQITLARLSQPIAEEVKALLTQAKPVSVPKKDVDRFAAEYVPSLQRSIAVVSTDESLTIAEIAPPRLVLSITAGQGGGSGSAAGTTITLAWEWEYVGTDGQAQPGARDQRAERTIVSSLRIPYHRYPMLLEGGSTFAPITMPDGTSASLHQAATLTGMPMVTFLVEEVPRLAGLTGVRIVRDPAIPDYRESETPAEVTLSIIERDGDRDWFDLVAEVTVDGEQVPFEQLFVALANDEPYLVLPSGTFCSLQNDRFQRLRALIEEARKLGEVHGDTISLSRFQAGLWDEFEELGIATQQVDAWRQLVSKLSNHASITRQPLPAGFTAKLRPYQQEGYDWLTFLYENGLGGVLADDMGLGKTVQTLALVSRQVEQRAGQAGRAAEAAQQVQEVQDRAARHSPFLVVAPTSVVANWAAETAKFAPSLSVVTLDGTVARNKTELRTLVGDADLVLTSYALFRIDFDHYNELEWAGLILDEAQFAKNHLSSTYRAARLLRAPFKLAITGTPMENNLMELWSMFSIAAPGLFGNPTHFTEYYQKPIEKDGNSERLEQLKRRITPLMLRRSKELVATELPPKQEQVLALDLNPSQRAIYDTYLQRERQKVLGLMEDLDGNRFQIFRSLTLLRQAALDVALVDEEHAGVPSTKLDALAEMLTEIIAEGHRTIIFSQFTTFLGSVRERLSAEGIAFEYLDGATTKRASVIQRFREGDAPVFLISLKSGGFGLNLTEADYCILLDPWWNPAAEAQAVDRTHRIGQTKQVMVYRFVATNTIEEKVMALKAGKDALFASVMGDGGGSGSAKLTAEDIRGLLE</sequence>
<dbReference type="Gene3D" id="3.40.50.10810">
    <property type="entry name" value="Tandem AAA-ATPase domain"/>
    <property type="match status" value="1"/>
</dbReference>
<keyword evidence="7" id="KW-0347">Helicase</keyword>
<dbReference type="InterPro" id="IPR027417">
    <property type="entry name" value="P-loop_NTPase"/>
</dbReference>
<dbReference type="Pfam" id="PF00271">
    <property type="entry name" value="Helicase_C"/>
    <property type="match status" value="1"/>
</dbReference>
<evidence type="ECO:0000256" key="3">
    <source>
        <dbReference type="SAM" id="MobiDB-lite"/>
    </source>
</evidence>
<dbReference type="CDD" id="cd18793">
    <property type="entry name" value="SF2_C_SNF"/>
    <property type="match status" value="1"/>
</dbReference>
<keyword evidence="2" id="KW-0479">Metal-binding</keyword>
<proteinExistence type="predicted"/>
<dbReference type="CDD" id="cd18012">
    <property type="entry name" value="DEXQc_arch_SWI2_SNF2"/>
    <property type="match status" value="1"/>
</dbReference>
<dbReference type="PROSITE" id="PS51194">
    <property type="entry name" value="HELICASE_CTER"/>
    <property type="match status" value="1"/>
</dbReference>
<dbReference type="Pfam" id="PF08455">
    <property type="entry name" value="SNF2_assoc"/>
    <property type="match status" value="1"/>
</dbReference>
<dbReference type="SMART" id="SM00487">
    <property type="entry name" value="DEXDc"/>
    <property type="match status" value="1"/>
</dbReference>
<name>A0ABX6JZ09_9MICO</name>
<dbReference type="InterPro" id="IPR001650">
    <property type="entry name" value="Helicase_C-like"/>
</dbReference>